<comment type="caution">
    <text evidence="1">The sequence shown here is derived from an EMBL/GenBank/DDBJ whole genome shotgun (WGS) entry which is preliminary data.</text>
</comment>
<organism evidence="1 2">
    <name type="scientific">Eumeta variegata</name>
    <name type="common">Bagworm moth</name>
    <name type="synonym">Eumeta japonica</name>
    <dbReference type="NCBI Taxonomy" id="151549"/>
    <lineage>
        <taxon>Eukaryota</taxon>
        <taxon>Metazoa</taxon>
        <taxon>Ecdysozoa</taxon>
        <taxon>Arthropoda</taxon>
        <taxon>Hexapoda</taxon>
        <taxon>Insecta</taxon>
        <taxon>Pterygota</taxon>
        <taxon>Neoptera</taxon>
        <taxon>Endopterygota</taxon>
        <taxon>Lepidoptera</taxon>
        <taxon>Glossata</taxon>
        <taxon>Ditrysia</taxon>
        <taxon>Tineoidea</taxon>
        <taxon>Psychidae</taxon>
        <taxon>Oiketicinae</taxon>
        <taxon>Eumeta</taxon>
    </lineage>
</organism>
<dbReference type="EMBL" id="BGZK01001130">
    <property type="protein sequence ID" value="GBP72022.1"/>
    <property type="molecule type" value="Genomic_DNA"/>
</dbReference>
<dbReference type="Proteomes" id="UP000299102">
    <property type="component" value="Unassembled WGS sequence"/>
</dbReference>
<evidence type="ECO:0000313" key="1">
    <source>
        <dbReference type="EMBL" id="GBP72022.1"/>
    </source>
</evidence>
<proteinExistence type="predicted"/>
<gene>
    <name evidence="1" type="ORF">EVAR_51271_1</name>
</gene>
<dbReference type="AlphaFoldDB" id="A0A4C1YAV6"/>
<accession>A0A4C1YAV6</accession>
<keyword evidence="2" id="KW-1185">Reference proteome</keyword>
<sequence length="142" mass="15499">MKLIRLFSRHGGSIYVSRSAAAGTSITGNVRAHDATRPTDAGALMYETFRGKISLGPAKRTLQSSALSPPCRIITNPKLLTTVVARSERFAPPKAHEFHEKLQYFSLLPKFMKVQGGFAAVSNIGGRKGRIHHLATLTTRRA</sequence>
<protein>
    <submittedName>
        <fullName evidence="1">Uncharacterized protein</fullName>
    </submittedName>
</protein>
<name>A0A4C1YAV6_EUMVA</name>
<evidence type="ECO:0000313" key="2">
    <source>
        <dbReference type="Proteomes" id="UP000299102"/>
    </source>
</evidence>
<reference evidence="1 2" key="1">
    <citation type="journal article" date="2019" name="Commun. Biol.">
        <title>The bagworm genome reveals a unique fibroin gene that provides high tensile strength.</title>
        <authorList>
            <person name="Kono N."/>
            <person name="Nakamura H."/>
            <person name="Ohtoshi R."/>
            <person name="Tomita M."/>
            <person name="Numata K."/>
            <person name="Arakawa K."/>
        </authorList>
    </citation>
    <scope>NUCLEOTIDE SEQUENCE [LARGE SCALE GENOMIC DNA]</scope>
</reference>